<sequence>MSPSPLIKSCVAFAHTQFYSGVTVKILLRALCAGLAISSLPAMASVTYQDIVSAATNPDDLSRQALVTIFGDVVTNPLSTSAPTLIGSMFGAFNSIIAVLAVVWFMFIGIRHVVRSGHQGQVFSTGRDVVGTLSVVAGFLMIVPTGNGWSLAQLIMLWGASIMGVGSANVMVQLAADNIANGYSMTVQPVQASTRTAARGIFEMELCKYAVNAGLNDFNQTAKSSTSLMTESAKTASGNYTVTVSNGSGICGTASLSVEGNGTTDQSTIGKFFNPFSKNEYSGVISAQRAAMDNMISDMDNAASEFVTTFLEKRNSGNGTLPDIETRIQRAADEYERAVQKSLPIDNGEQSRKEALKSYLTTYGWVTLGAWYQTFATANQRLAELADRAPAVTSMSSLGEVGDTDLFSAVMGAYKTQLQNSTYTPPLGTITSADEQLLSKTSTPQDALIKPTEKFGQWLTNNIATEWTDSGTSSNQVNPLIKMKNIGDKTMVAAEGIWITYTSARVITSGTGSSIFGKFIDLTTSAISTLNALLEALAPPVYFLLLLLFCAGFSLSIYLPFIPFIFWMTGIGNWVISVLIGCTAGPLWGATHLGTSQDRGSRAAYGYIYLIDSMIRPPIMVFGFFFASVAIIAIGTILNFLFGAALTNVQISSFTGIFSLAGFLLLYARSCTTIVAAAFALQAYLPDHVINFLGGRDGVNTLGNMAGSIKEIFAGSNRNIRHAPNIREEQIKRMNNDNNKDGIKG</sequence>
<keyword evidence="1" id="KW-1133">Transmembrane helix</keyword>
<feature type="transmembrane region" description="Helical" evidence="1">
    <location>
        <begin position="565"/>
        <end position="589"/>
    </location>
</feature>
<feature type="transmembrane region" description="Helical" evidence="1">
    <location>
        <begin position="26"/>
        <end position="48"/>
    </location>
</feature>
<dbReference type="Proteomes" id="UP000006167">
    <property type="component" value="Plasmid pESBL-EA11"/>
</dbReference>
<keyword evidence="2" id="KW-0614">Plasmid</keyword>
<reference evidence="2 3" key="1">
    <citation type="journal article" date="2012" name="PLoS ONE">
        <title>Genomic comparison of Escherichia coli O104:H4 isolates from 2009 and 2011 reveals plasmid, and prophage heterogeneity, including Shiga toxin encoding phage stx2.</title>
        <authorList>
            <consortium name="Threat Characterization Consortium"/>
            <person name="Ahmed S.A."/>
            <person name="Awosika J."/>
            <person name="Baldwin C."/>
            <person name="Bishop-Lilly K.A."/>
            <person name="Biswas B."/>
            <person name="Broomall S."/>
            <person name="Chain P.S."/>
            <person name="Chertkov O."/>
            <person name="Chokoshvili O."/>
            <person name="Coyne S."/>
            <person name="Davenport K."/>
            <person name="Detter J.C."/>
            <person name="Dorman W."/>
            <person name="Erkkila T.H."/>
            <person name="Folster J.P."/>
            <person name="Frey K.G."/>
            <person name="George M."/>
            <person name="Gleasner C."/>
            <person name="Henry M."/>
            <person name="Hill K.K."/>
            <person name="Hubbard K."/>
            <person name="Insalaco J."/>
            <person name="Johnson S."/>
            <person name="Kitzmiller A."/>
            <person name="Krepps M."/>
            <person name="Lo C.C."/>
            <person name="Luu T."/>
            <person name="McNew L.A."/>
            <person name="Minogue T."/>
            <person name="Munk C.A."/>
            <person name="Osborne B."/>
            <person name="Patel M."/>
            <person name="Reitenga K.G."/>
            <person name="Rosenzweig C.N."/>
            <person name="Shea A."/>
            <person name="Shen X."/>
            <person name="Strockbine N."/>
            <person name="Tarr C."/>
            <person name="Teshima H."/>
            <person name="van Gieson E."/>
            <person name="Verratti K."/>
            <person name="Wolcott M."/>
            <person name="Xie G."/>
            <person name="Sozhamannan S."/>
            <person name="Gibbons H.S."/>
        </authorList>
    </citation>
    <scope>NUCLEOTIDE SEQUENCE [LARGE SCALE GENOMIC DNA]</scope>
    <source>
        <strain evidence="2 3">2011C-3493</strain>
        <plasmid evidence="2">pESBL-EA11</plasmid>
    </source>
</reference>
<dbReference type="NCBIfam" id="TIGR04346">
    <property type="entry name" value="DotA_TraY"/>
    <property type="match status" value="1"/>
</dbReference>
<dbReference type="InterPro" id="IPR027628">
    <property type="entry name" value="DotA_TraY"/>
</dbReference>
<dbReference type="KEGG" id="esl:O3K_26022"/>
<dbReference type="HOGENOM" id="CLU_023238_0_0_6"/>
<feature type="transmembrane region" description="Helical" evidence="1">
    <location>
        <begin position="619"/>
        <end position="642"/>
    </location>
</feature>
<accession>A0A0E0YAC2</accession>
<feature type="transmembrane region" description="Helical" evidence="1">
    <location>
        <begin position="541"/>
        <end position="559"/>
    </location>
</feature>
<keyword evidence="1" id="KW-0472">Membrane</keyword>
<protein>
    <submittedName>
        <fullName evidence="2">TraY integral membrane protein</fullName>
    </submittedName>
</protein>
<feature type="transmembrane region" description="Helical" evidence="1">
    <location>
        <begin position="129"/>
        <end position="149"/>
    </location>
</feature>
<geneLocation type="plasmid" evidence="2 3">
    <name>pESBL-EA11</name>
</geneLocation>
<gene>
    <name evidence="2" type="ordered locus">O3K_26022</name>
</gene>
<feature type="transmembrane region" description="Helical" evidence="1">
    <location>
        <begin position="648"/>
        <end position="668"/>
    </location>
</feature>
<evidence type="ECO:0000256" key="1">
    <source>
        <dbReference type="SAM" id="Phobius"/>
    </source>
</evidence>
<evidence type="ECO:0000313" key="3">
    <source>
        <dbReference type="Proteomes" id="UP000006167"/>
    </source>
</evidence>
<keyword evidence="1" id="KW-0812">Transmembrane</keyword>
<dbReference type="PATRIC" id="fig|1133852.3.peg.5388"/>
<dbReference type="EMBL" id="CP003290">
    <property type="protein sequence ID" value="AFS77001.1"/>
    <property type="molecule type" value="Genomic_DNA"/>
</dbReference>
<evidence type="ECO:0000313" key="2">
    <source>
        <dbReference type="EMBL" id="AFS77001.1"/>
    </source>
</evidence>
<organism evidence="2 3">
    <name type="scientific">Escherichia coli O104:H4 (strain 2011C-3493)</name>
    <dbReference type="NCBI Taxonomy" id="1133852"/>
    <lineage>
        <taxon>Bacteria</taxon>
        <taxon>Pseudomonadati</taxon>
        <taxon>Pseudomonadota</taxon>
        <taxon>Gammaproteobacteria</taxon>
        <taxon>Enterobacterales</taxon>
        <taxon>Enterobacteriaceae</taxon>
        <taxon>Escherichia</taxon>
    </lineage>
</organism>
<dbReference type="AlphaFoldDB" id="A0A0E0YAC2"/>
<name>A0A0E0YAC2_ECO1C</name>
<feature type="transmembrane region" description="Helical" evidence="1">
    <location>
        <begin position="85"/>
        <end position="108"/>
    </location>
</feature>
<proteinExistence type="predicted"/>